<gene>
    <name evidence="2" type="ORF">H8S62_08860</name>
</gene>
<sequence>MDEWTDSLSDLTAQQRFCMKFLQKTLPKSDLDTYPAGLFLQFIDHALFLRESVSWCAELDEELFLHYVLCPRVNDEDLSFHRALFYGEIWPEVAGLDMENAVLAVNRWCHSHASYQAQDDRTASPLTVFRSGSGRCGEESAFLVAALRSVGLPARQVYAPRWSHCDDNHAWAEVLAAGKWRFLGACEPEPVLDRGWFNTAASRALLIHSRTFGAGTSPLHGEPLGVENGVARYNQTARYARTEERVFTVTRGAAPAAGAKIRLYVLNESALYPIAVLTAGSDGRAAARLGLGDVWVRAELDGQTAEGLNALHLELDARVDRQAWTDFDFRAPADFPVNPAPLNEAQKKLRAEDRALGDARRQARLQGMYDAGRAAACPGCDDLMREARGNFEEIFRFLSRDANPLREKLLRTLSRKDLRDVTAAVLEDHLQGAAPFAARWPEKTFLPYVLCPRVADEPLTAWRGILARGNGGIPAGETDNYGNLYWPPDAAVRAGRCNEKSRDVLAVARLRAAGIPARLRRPDGVPEVWREDGFHALEPEEMGRVTFTAAPGQQLTYRLNWSLARKTAGGWKLLDLDRGTAATRGGADLPAGEYRVITSARLPVGDQLASMREFPLRAGEEAVIPLRLREYALAEMLYRRALPPVPAERMDGNRTGNALNELERPALLFWLEDGAEPTEHVLNELREHQTALCALPADIVFFLRGRGALEQRTLKELLRDWPGIGLYFDDWAYDAESLSRFLGQDPDRPPLAVAWDGGGAAYADCGYRVGSVALLVRVLEELCR</sequence>
<dbReference type="RefSeq" id="WP_186919067.1">
    <property type="nucleotide sequence ID" value="NZ_JACOPQ010000006.1"/>
</dbReference>
<dbReference type="SMART" id="SM00460">
    <property type="entry name" value="TGc"/>
    <property type="match status" value="1"/>
</dbReference>
<accession>A0A8J6M7X3</accession>
<comment type="caution">
    <text evidence="2">The sequence shown here is derived from an EMBL/GenBank/DDBJ whole genome shotgun (WGS) entry which is preliminary data.</text>
</comment>
<dbReference type="SUPFAM" id="SSF54001">
    <property type="entry name" value="Cysteine proteinases"/>
    <property type="match status" value="1"/>
</dbReference>
<dbReference type="Pfam" id="PF01841">
    <property type="entry name" value="Transglut_core"/>
    <property type="match status" value="1"/>
</dbReference>
<protein>
    <submittedName>
        <fullName evidence="2">Transglutaminase domain-containing protein</fullName>
    </submittedName>
</protein>
<reference evidence="2" key="1">
    <citation type="submission" date="2020-08" db="EMBL/GenBank/DDBJ databases">
        <title>Genome public.</title>
        <authorList>
            <person name="Liu C."/>
            <person name="Sun Q."/>
        </authorList>
    </citation>
    <scope>NUCLEOTIDE SEQUENCE</scope>
    <source>
        <strain evidence="2">NSJ-52</strain>
    </source>
</reference>
<evidence type="ECO:0000259" key="1">
    <source>
        <dbReference type="SMART" id="SM00460"/>
    </source>
</evidence>
<dbReference type="Gene3D" id="2.60.40.1120">
    <property type="entry name" value="Carboxypeptidase-like, regulatory domain"/>
    <property type="match status" value="1"/>
</dbReference>
<dbReference type="PANTHER" id="PTHR35532:SF5">
    <property type="entry name" value="CARBOHYDRATE-BINDING DOMAIN-CONTAINING PROTEIN"/>
    <property type="match status" value="1"/>
</dbReference>
<evidence type="ECO:0000313" key="2">
    <source>
        <dbReference type="EMBL" id="MBC5737117.1"/>
    </source>
</evidence>
<feature type="domain" description="Transglutaminase-like" evidence="1">
    <location>
        <begin position="128"/>
        <end position="187"/>
    </location>
</feature>
<dbReference type="InterPro" id="IPR002931">
    <property type="entry name" value="Transglutaminase-like"/>
</dbReference>
<keyword evidence="3" id="KW-1185">Reference proteome</keyword>
<dbReference type="Gene3D" id="3.10.620.30">
    <property type="match status" value="1"/>
</dbReference>
<proteinExistence type="predicted"/>
<evidence type="ECO:0000313" key="3">
    <source>
        <dbReference type="Proteomes" id="UP000607645"/>
    </source>
</evidence>
<dbReference type="PANTHER" id="PTHR35532">
    <property type="entry name" value="SIMILAR TO POLYHYDROXYALKANOATE DEPOLYMERASE"/>
    <property type="match status" value="1"/>
</dbReference>
<name>A0A8J6M7X3_9FIRM</name>
<dbReference type="Proteomes" id="UP000607645">
    <property type="component" value="Unassembled WGS sequence"/>
</dbReference>
<dbReference type="EMBL" id="JACOPQ010000006">
    <property type="protein sequence ID" value="MBC5737117.1"/>
    <property type="molecule type" value="Genomic_DNA"/>
</dbReference>
<dbReference type="InterPro" id="IPR038765">
    <property type="entry name" value="Papain-like_cys_pep_sf"/>
</dbReference>
<organism evidence="2 3">
    <name type="scientific">Lawsonibacter faecis</name>
    <dbReference type="NCBI Taxonomy" id="2763052"/>
    <lineage>
        <taxon>Bacteria</taxon>
        <taxon>Bacillati</taxon>
        <taxon>Bacillota</taxon>
        <taxon>Clostridia</taxon>
        <taxon>Eubacteriales</taxon>
        <taxon>Oscillospiraceae</taxon>
        <taxon>Lawsonibacter</taxon>
    </lineage>
</organism>
<dbReference type="AlphaFoldDB" id="A0A8J6M7X3"/>